<dbReference type="EMBL" id="JBEPSH010000008">
    <property type="protein sequence ID" value="MET4579153.1"/>
    <property type="molecule type" value="Genomic_DNA"/>
</dbReference>
<dbReference type="Gene3D" id="3.40.50.300">
    <property type="entry name" value="P-loop containing nucleotide triphosphate hydrolases"/>
    <property type="match status" value="1"/>
</dbReference>
<proteinExistence type="predicted"/>
<dbReference type="InterPro" id="IPR027417">
    <property type="entry name" value="P-loop_NTPase"/>
</dbReference>
<dbReference type="RefSeq" id="WP_354446973.1">
    <property type="nucleotide sequence ID" value="NZ_JBEPSH010000008.1"/>
</dbReference>
<feature type="domain" description="Glycosyltransferase 2-like" evidence="1">
    <location>
        <begin position="373"/>
        <end position="483"/>
    </location>
</feature>
<dbReference type="PANTHER" id="PTHR43685:SF2">
    <property type="entry name" value="GLYCOSYLTRANSFERASE 2-LIKE DOMAIN-CONTAINING PROTEIN"/>
    <property type="match status" value="1"/>
</dbReference>
<dbReference type="SUPFAM" id="SSF53795">
    <property type="entry name" value="PEP carboxykinase-like"/>
    <property type="match status" value="1"/>
</dbReference>
<dbReference type="Gene3D" id="3.90.550.10">
    <property type="entry name" value="Spore Coat Polysaccharide Biosynthesis Protein SpsA, Chain A"/>
    <property type="match status" value="1"/>
</dbReference>
<name>A0ABV2QE27_9BURK</name>
<evidence type="ECO:0000313" key="3">
    <source>
        <dbReference type="Proteomes" id="UP001549320"/>
    </source>
</evidence>
<accession>A0ABV2QE27</accession>
<dbReference type="Proteomes" id="UP001549320">
    <property type="component" value="Unassembled WGS sequence"/>
</dbReference>
<reference evidence="2 3" key="1">
    <citation type="submission" date="2024-06" db="EMBL/GenBank/DDBJ databases">
        <title>Sorghum-associated microbial communities from plants grown in Nebraska, USA.</title>
        <authorList>
            <person name="Schachtman D."/>
        </authorList>
    </citation>
    <scope>NUCLEOTIDE SEQUENCE [LARGE SCALE GENOMIC DNA]</scope>
    <source>
        <strain evidence="2 3">2709</strain>
    </source>
</reference>
<dbReference type="InterPro" id="IPR029044">
    <property type="entry name" value="Nucleotide-diphossugar_trans"/>
</dbReference>
<evidence type="ECO:0000259" key="1">
    <source>
        <dbReference type="Pfam" id="PF00535"/>
    </source>
</evidence>
<organism evidence="2 3">
    <name type="scientific">Ottowia thiooxydans</name>
    <dbReference type="NCBI Taxonomy" id="219182"/>
    <lineage>
        <taxon>Bacteria</taxon>
        <taxon>Pseudomonadati</taxon>
        <taxon>Pseudomonadota</taxon>
        <taxon>Betaproteobacteria</taxon>
        <taxon>Burkholderiales</taxon>
        <taxon>Comamonadaceae</taxon>
        <taxon>Ottowia</taxon>
    </lineage>
</organism>
<comment type="caution">
    <text evidence="2">The sequence shown here is derived from an EMBL/GenBank/DDBJ whole genome shotgun (WGS) entry which is preliminary data.</text>
</comment>
<sequence length="594" mass="66705">MMTDFYEDEEVQRAFFQEMGEGYQQAAAMHQSITRIVLAGICIELRFASEKLKQIFLPALGHLCVESAEGCKPAHTLCLWDRSSSAIGAPPPPCDRRHFTDRGDIWGFNNKVFQFAFLYGELSVNMYSRSERLGYYWVDEPEHLPYWCAAAPLRSLLHWCMSEEDRQLLHGAAIGTSEGAILLTGSGGIGKSSTALNGLQEGMHFSGDDYVVLALEPEPTVYPLYASAKVNRDQLSFYERLRPCLTNPEGGENEKAIFELIPTFADQIPASMPVRAILVPKVHDAPQSVIENTISRHEVKHAASLTTVEQLPYAGNDTYQFIDRLCASVPSFRLKLGSDRKRLIEYLRSWLNEGRNHIGPAPVDEAAAPTPLTVIIPAFNREHLIDDAISNVLAQQYPDLELIVVDDGSTDATAARARSHPEVKLFQHPNSGPAQSRNRGIVNARGDYIAFLDSDDLWPSDMLRELVNTLDKHPEVDVVMGWPQLARFTHGSETGDFYGNPREGFDAYITGTVFRRQAFERVGLFDADLTFGEDVDWFTRARELQVHILRVDYASVIVRRHTGNMTKGKNLVELNVLRVFKKALDRKRDAAKIH</sequence>
<dbReference type="InterPro" id="IPR050834">
    <property type="entry name" value="Glycosyltransf_2"/>
</dbReference>
<dbReference type="Pfam" id="PF00535">
    <property type="entry name" value="Glycos_transf_2"/>
    <property type="match status" value="1"/>
</dbReference>
<protein>
    <recommendedName>
        <fullName evidence="1">Glycosyltransferase 2-like domain-containing protein</fullName>
    </recommendedName>
</protein>
<keyword evidence="3" id="KW-1185">Reference proteome</keyword>
<evidence type="ECO:0000313" key="2">
    <source>
        <dbReference type="EMBL" id="MET4579153.1"/>
    </source>
</evidence>
<dbReference type="SUPFAM" id="SSF53448">
    <property type="entry name" value="Nucleotide-diphospho-sugar transferases"/>
    <property type="match status" value="1"/>
</dbReference>
<gene>
    <name evidence="2" type="ORF">ABIE13_004276</name>
</gene>
<dbReference type="CDD" id="cd00761">
    <property type="entry name" value="Glyco_tranf_GTA_type"/>
    <property type="match status" value="1"/>
</dbReference>
<dbReference type="PANTHER" id="PTHR43685">
    <property type="entry name" value="GLYCOSYLTRANSFERASE"/>
    <property type="match status" value="1"/>
</dbReference>
<dbReference type="InterPro" id="IPR001173">
    <property type="entry name" value="Glyco_trans_2-like"/>
</dbReference>